<keyword evidence="6 8" id="KW-1133">Transmembrane helix</keyword>
<keyword evidence="5" id="KW-0448">Lipopolysaccharide biosynthesis</keyword>
<keyword evidence="1" id="KW-1003">Cell membrane</keyword>
<dbReference type="CDD" id="cd04187">
    <property type="entry name" value="DPM1_like_bac"/>
    <property type="match status" value="1"/>
</dbReference>
<evidence type="ECO:0000313" key="11">
    <source>
        <dbReference type="Proteomes" id="UP000034837"/>
    </source>
</evidence>
<evidence type="ECO:0000256" key="6">
    <source>
        <dbReference type="ARBA" id="ARBA00022989"/>
    </source>
</evidence>
<proteinExistence type="predicted"/>
<evidence type="ECO:0000259" key="9">
    <source>
        <dbReference type="Pfam" id="PF00535"/>
    </source>
</evidence>
<feature type="domain" description="Glycosyltransferase 2-like" evidence="9">
    <location>
        <begin position="5"/>
        <end position="168"/>
    </location>
</feature>
<sequence length="314" mass="35923">MTYLSIIIPVYNEEESLKLLYEQIKKVCSNLSKNYEIIFIDDGSQDGGYKLLKEIALKDSMVKLVKFRRNFGQTAAISAGIDASQGEIIIPLDADLQNDPADIPKLLEKLNEDFDVVSGWRKNRQDKFLSRKLPSHLANFLISFITKVKLHDYGCTLKAYRSEILKDLRIYGEMHRFIPAYAAWRGAQVTEIVVDHHSRKFGKTKYGISRTLKVILDLLVVKFVIDYSTKSIYFFGGLGLTSVFFGFISGLIAVYFKLFEGRSFISTPLPLLTALLFLVGIQLIMMGLLSDMILRSYYETNDKKNYTVKERINF</sequence>
<dbReference type="InterPro" id="IPR050256">
    <property type="entry name" value="Glycosyltransferase_2"/>
</dbReference>
<keyword evidence="4 8" id="KW-0812">Transmembrane</keyword>
<feature type="transmembrane region" description="Helical" evidence="8">
    <location>
        <begin position="268"/>
        <end position="289"/>
    </location>
</feature>
<evidence type="ECO:0000256" key="8">
    <source>
        <dbReference type="SAM" id="Phobius"/>
    </source>
</evidence>
<dbReference type="SUPFAM" id="SSF53448">
    <property type="entry name" value="Nucleotide-diphospho-sugar transferases"/>
    <property type="match status" value="1"/>
</dbReference>
<feature type="transmembrane region" description="Helical" evidence="8">
    <location>
        <begin position="232"/>
        <end position="256"/>
    </location>
</feature>
<dbReference type="GO" id="GO:0005886">
    <property type="term" value="C:plasma membrane"/>
    <property type="evidence" value="ECO:0007669"/>
    <property type="project" value="TreeGrafter"/>
</dbReference>
<evidence type="ECO:0000313" key="10">
    <source>
        <dbReference type="EMBL" id="KKS57393.1"/>
    </source>
</evidence>
<evidence type="ECO:0000256" key="4">
    <source>
        <dbReference type="ARBA" id="ARBA00022692"/>
    </source>
</evidence>
<evidence type="ECO:0000256" key="2">
    <source>
        <dbReference type="ARBA" id="ARBA00022676"/>
    </source>
</evidence>
<evidence type="ECO:0000256" key="5">
    <source>
        <dbReference type="ARBA" id="ARBA00022985"/>
    </source>
</evidence>
<dbReference type="PANTHER" id="PTHR48090:SF3">
    <property type="entry name" value="UNDECAPRENYL-PHOSPHATE 4-DEOXY-4-FORMAMIDO-L-ARABINOSE TRANSFERASE"/>
    <property type="match status" value="1"/>
</dbReference>
<keyword evidence="7 8" id="KW-0472">Membrane</keyword>
<dbReference type="PATRIC" id="fig|1619039.3.peg.34"/>
<dbReference type="EMBL" id="LCDO01000001">
    <property type="protein sequence ID" value="KKS57393.1"/>
    <property type="molecule type" value="Genomic_DNA"/>
</dbReference>
<dbReference type="Gene3D" id="3.90.550.10">
    <property type="entry name" value="Spore Coat Polysaccharide Biosynthesis Protein SpsA, Chain A"/>
    <property type="match status" value="1"/>
</dbReference>
<dbReference type="Proteomes" id="UP000034837">
    <property type="component" value="Unassembled WGS sequence"/>
</dbReference>
<evidence type="ECO:0000256" key="3">
    <source>
        <dbReference type="ARBA" id="ARBA00022679"/>
    </source>
</evidence>
<comment type="caution">
    <text evidence="10">The sequence shown here is derived from an EMBL/GenBank/DDBJ whole genome shotgun (WGS) entry which is preliminary data.</text>
</comment>
<organism evidence="10 11">
    <name type="scientific">Candidatus Magasanikbacteria bacterium GW2011_GWA2_42_32</name>
    <dbReference type="NCBI Taxonomy" id="1619039"/>
    <lineage>
        <taxon>Bacteria</taxon>
        <taxon>Candidatus Magasanikiibacteriota</taxon>
    </lineage>
</organism>
<evidence type="ECO:0000256" key="1">
    <source>
        <dbReference type="ARBA" id="ARBA00022475"/>
    </source>
</evidence>
<keyword evidence="3 10" id="KW-0808">Transferase</keyword>
<dbReference type="InterPro" id="IPR029044">
    <property type="entry name" value="Nucleotide-diphossugar_trans"/>
</dbReference>
<dbReference type="InterPro" id="IPR001173">
    <property type="entry name" value="Glyco_trans_2-like"/>
</dbReference>
<name>A0A0G1D5Q9_9BACT</name>
<dbReference type="PANTHER" id="PTHR48090">
    <property type="entry name" value="UNDECAPRENYL-PHOSPHATE 4-DEOXY-4-FORMAMIDO-L-ARABINOSE TRANSFERASE-RELATED"/>
    <property type="match status" value="1"/>
</dbReference>
<dbReference type="Pfam" id="PF00535">
    <property type="entry name" value="Glycos_transf_2"/>
    <property type="match status" value="1"/>
</dbReference>
<dbReference type="GO" id="GO:0009103">
    <property type="term" value="P:lipopolysaccharide biosynthetic process"/>
    <property type="evidence" value="ECO:0007669"/>
    <property type="project" value="UniProtKB-KW"/>
</dbReference>
<gene>
    <name evidence="10" type="ORF">UV20_C0001G0033</name>
</gene>
<dbReference type="AlphaFoldDB" id="A0A0G1D5Q9"/>
<accession>A0A0G1D5Q9</accession>
<dbReference type="GO" id="GO:0099621">
    <property type="term" value="F:undecaprenyl-phosphate 4-deoxy-4-formamido-L-arabinose transferase activity"/>
    <property type="evidence" value="ECO:0007669"/>
    <property type="project" value="TreeGrafter"/>
</dbReference>
<evidence type="ECO:0000256" key="7">
    <source>
        <dbReference type="ARBA" id="ARBA00023136"/>
    </source>
</evidence>
<protein>
    <submittedName>
        <fullName evidence="10">Dolichol-phosphate mannosyltransferase</fullName>
    </submittedName>
</protein>
<keyword evidence="2 10" id="KW-0328">Glycosyltransferase</keyword>
<reference evidence="10 11" key="1">
    <citation type="journal article" date="2015" name="Nature">
        <title>rRNA introns, odd ribosomes, and small enigmatic genomes across a large radiation of phyla.</title>
        <authorList>
            <person name="Brown C.T."/>
            <person name="Hug L.A."/>
            <person name="Thomas B.C."/>
            <person name="Sharon I."/>
            <person name="Castelle C.J."/>
            <person name="Singh A."/>
            <person name="Wilkins M.J."/>
            <person name="Williams K.H."/>
            <person name="Banfield J.F."/>
        </authorList>
    </citation>
    <scope>NUCLEOTIDE SEQUENCE [LARGE SCALE GENOMIC DNA]</scope>
</reference>